<feature type="compositionally biased region" description="Polar residues" evidence="2">
    <location>
        <begin position="521"/>
        <end position="533"/>
    </location>
</feature>
<evidence type="ECO:0000256" key="1">
    <source>
        <dbReference type="PROSITE-ProRule" id="PRU00042"/>
    </source>
</evidence>
<dbReference type="PROSITE" id="PS00028">
    <property type="entry name" value="ZINC_FINGER_C2H2_1"/>
    <property type="match status" value="2"/>
</dbReference>
<keyword evidence="1" id="KW-0863">Zinc-finger</keyword>
<dbReference type="PANTHER" id="PTHR37701">
    <property type="entry name" value="METHYL-CPG-BINDING DOMAIN-CONTAINING PROTEIN 8"/>
    <property type="match status" value="1"/>
</dbReference>
<protein>
    <recommendedName>
        <fullName evidence="3">C2H2-type domain-containing protein</fullName>
    </recommendedName>
</protein>
<feature type="region of interest" description="Disordered" evidence="2">
    <location>
        <begin position="76"/>
        <end position="105"/>
    </location>
</feature>
<evidence type="ECO:0000313" key="4">
    <source>
        <dbReference type="EMBL" id="KAJ8433769.1"/>
    </source>
</evidence>
<feature type="region of interest" description="Disordered" evidence="2">
    <location>
        <begin position="865"/>
        <end position="906"/>
    </location>
</feature>
<gene>
    <name evidence="4" type="ORF">Cgig2_025932</name>
</gene>
<evidence type="ECO:0000313" key="5">
    <source>
        <dbReference type="Proteomes" id="UP001153076"/>
    </source>
</evidence>
<keyword evidence="5" id="KW-1185">Reference proteome</keyword>
<keyword evidence="1" id="KW-0862">Zinc</keyword>
<dbReference type="PANTHER" id="PTHR37701:SF17">
    <property type="entry name" value="METHYL BINDING DOMAIN117"/>
    <property type="match status" value="1"/>
</dbReference>
<dbReference type="OrthoDB" id="1675150at2759"/>
<dbReference type="GO" id="GO:0008270">
    <property type="term" value="F:zinc ion binding"/>
    <property type="evidence" value="ECO:0007669"/>
    <property type="project" value="UniProtKB-KW"/>
</dbReference>
<reference evidence="4" key="1">
    <citation type="submission" date="2022-04" db="EMBL/GenBank/DDBJ databases">
        <title>Carnegiea gigantea Genome sequencing and assembly v2.</title>
        <authorList>
            <person name="Copetti D."/>
            <person name="Sanderson M.J."/>
            <person name="Burquez A."/>
            <person name="Wojciechowski M.F."/>
        </authorList>
    </citation>
    <scope>NUCLEOTIDE SEQUENCE</scope>
    <source>
        <strain evidence="4">SGP5-SGP5p</strain>
        <tissue evidence="4">Aerial part</tissue>
    </source>
</reference>
<keyword evidence="1" id="KW-0479">Metal-binding</keyword>
<name>A0A9Q1Q9T2_9CARY</name>
<feature type="region of interest" description="Disordered" evidence="2">
    <location>
        <begin position="679"/>
        <end position="704"/>
    </location>
</feature>
<feature type="domain" description="C2H2-type" evidence="3">
    <location>
        <begin position="448"/>
        <end position="475"/>
    </location>
</feature>
<evidence type="ECO:0000259" key="3">
    <source>
        <dbReference type="PROSITE" id="PS50157"/>
    </source>
</evidence>
<dbReference type="EMBL" id="JAKOGI010000517">
    <property type="protein sequence ID" value="KAJ8433769.1"/>
    <property type="molecule type" value="Genomic_DNA"/>
</dbReference>
<dbReference type="Proteomes" id="UP001153076">
    <property type="component" value="Unassembled WGS sequence"/>
</dbReference>
<dbReference type="InterPro" id="IPR037472">
    <property type="entry name" value="MBD8"/>
</dbReference>
<feature type="region of interest" description="Disordered" evidence="2">
    <location>
        <begin position="637"/>
        <end position="662"/>
    </location>
</feature>
<evidence type="ECO:0000256" key="2">
    <source>
        <dbReference type="SAM" id="MobiDB-lite"/>
    </source>
</evidence>
<feature type="compositionally biased region" description="Low complexity" evidence="2">
    <location>
        <begin position="545"/>
        <end position="555"/>
    </location>
</feature>
<dbReference type="InterPro" id="IPR013087">
    <property type="entry name" value="Znf_C2H2_type"/>
</dbReference>
<feature type="domain" description="C2H2-type" evidence="3">
    <location>
        <begin position="403"/>
        <end position="431"/>
    </location>
</feature>
<dbReference type="Gene3D" id="3.30.160.60">
    <property type="entry name" value="Classic Zinc Finger"/>
    <property type="match status" value="1"/>
</dbReference>
<feature type="compositionally biased region" description="Basic and acidic residues" evidence="2">
    <location>
        <begin position="893"/>
        <end position="906"/>
    </location>
</feature>
<accession>A0A9Q1Q9T2</accession>
<dbReference type="PROSITE" id="PS50157">
    <property type="entry name" value="ZINC_FINGER_C2H2_2"/>
    <property type="match status" value="2"/>
</dbReference>
<comment type="caution">
    <text evidence="4">The sequence shown here is derived from an EMBL/GenBank/DDBJ whole genome shotgun (WGS) entry which is preliminary data.</text>
</comment>
<proteinExistence type="predicted"/>
<feature type="compositionally biased region" description="Polar residues" evidence="2">
    <location>
        <begin position="883"/>
        <end position="892"/>
    </location>
</feature>
<sequence>MASTTVDPPPAPPKTADRLSLESIPIVDLRLLSQSELTALSLCSTRAFDLRRCDDVVIPKIDRSIFNESAGSRKQTYSRLRLAPRKPDLSTPKARPTTLEPLDSERAENSRIISLFKDLFYSPNGAADPLIPVNVDYSDAIPPGPSNVTVPIPVVSEGGERKRKRGRKPNFVTEKKLALTLASVEERGKDEGLVNKNGVVVDLEKLAQMEDPYGPELKRRTEGRVKPEELLGFISELKGQWGSRRKKRKIVDANEFGDALPNGWKVLIGMKKRAGQAWVFCRRYVSIYSQYISGVLCSPTGRYFASCKEVSSYLLALTSPEESKQQSIVQYTEDSMVEDKVGSANVEEVRTTVEGQSLYVASQPNDYENQQKQICASQAVDQGKQVIMSNNVQPGEVKVASALKCHKCSTPFSEKDGLLNHLISCHKRKRRKSGAPIEDDVLLKYSKYECQFCDRIFHERSSYFGHVGIHVKNYVKSIGGSPSVTPKQKTSELVSIGGAPVALSGMPVSAEVKAESVAGTPNIQAGSEPNLNDSKLMVGSDGETNSDNCNNDQNNLPLHSELNIGATSNNKAPMDESSEKEDRLFCLSDNKVGEVDKPAGISAVKPDPLAGNGKVLYNDGNNDVCQNSGEINANECTGREISSSPGVPRGDAGAHVPAESRHLDQGNVAKLVAGSTLEDKDPVSENGLPATDKIVPSSNKDLVDRSMDNKNVEHNCREEGLKAGNNDELMVEPGGGHLDIVVNGANGIQHTGNLEECLGVRLEEEKVSGVSVDNISYRGSILADLQVERNSETSSRSGVQCTIGVQNYDKDIFNGLVNRVEADLCSLGKDEVTVDAKHYIDEETQTETVVPLPKNKDCNYVRDDSEEAPAGTVMEPKGAAVSQAEQAFSPKSTTREPSSRIGEEPAHDALTNSNTLFFTSDSTGTPLDANVMANNGQERISEACSRIASGSGETHSDISDVLGAYNSFVDSKQEQDSKNLLSGLSINEHMHEVTIDNVTNTSDGTTSMELPEVTKDENLRDNKLILDFGSMTDEINARFSNSIEHQTVPEGSSPFSLWGEQICLEDSQTRAYGGARGLEQGRASDNNSLNVVDLQQSSEGGYNLNKVCMNEQGYAVQHNENGFYNRSNERGERISHGDALNSAGPQRQCDVGYNLNKPCLNQPSFGFQHNQAGAYSTRDEARQERAAYGNSLTLASVQQTCDTGYNLNKAYTQQTCGVGYSMNKGYLGPVQGLSKLDGLERPTDSDLMIGFGNSASRPNQGVATEFLWRTTEGNIQPGGLVDSSSTRGQSSGSFQAFDFLSDKGGNGLYTGNEKFDISSFEGLRSTSVEPMEFSFLATQDSNAQLEDPKVLSYHGEMDQGFSSSAWNQKGNSLPNMMGADVVSTMCVWCGNEFHQDSFGCEIQAGSIGYLCPTCKARVF</sequence>
<organism evidence="4 5">
    <name type="scientific">Carnegiea gigantea</name>
    <dbReference type="NCBI Taxonomy" id="171969"/>
    <lineage>
        <taxon>Eukaryota</taxon>
        <taxon>Viridiplantae</taxon>
        <taxon>Streptophyta</taxon>
        <taxon>Embryophyta</taxon>
        <taxon>Tracheophyta</taxon>
        <taxon>Spermatophyta</taxon>
        <taxon>Magnoliopsida</taxon>
        <taxon>eudicotyledons</taxon>
        <taxon>Gunneridae</taxon>
        <taxon>Pentapetalae</taxon>
        <taxon>Caryophyllales</taxon>
        <taxon>Cactineae</taxon>
        <taxon>Cactaceae</taxon>
        <taxon>Cactoideae</taxon>
        <taxon>Echinocereeae</taxon>
        <taxon>Carnegiea</taxon>
    </lineage>
</organism>
<dbReference type="SMART" id="SM00355">
    <property type="entry name" value="ZnF_C2H2"/>
    <property type="match status" value="2"/>
</dbReference>
<feature type="region of interest" description="Disordered" evidence="2">
    <location>
        <begin position="521"/>
        <end position="579"/>
    </location>
</feature>